<protein>
    <submittedName>
        <fullName evidence="6">Cytochrome P450 2B10-like isoform X1</fullName>
    </submittedName>
</protein>
<evidence type="ECO:0000256" key="2">
    <source>
        <dbReference type="ARBA" id="ARBA00022723"/>
    </source>
</evidence>
<dbReference type="PANTHER" id="PTHR24300">
    <property type="entry name" value="CYTOCHROME P450 508A4-RELATED"/>
    <property type="match status" value="1"/>
</dbReference>
<dbReference type="PANTHER" id="PTHR24300:SF417">
    <property type="entry name" value="CYTOCHROME P450 508B1-RELATED"/>
    <property type="match status" value="1"/>
</dbReference>
<evidence type="ECO:0000313" key="6">
    <source>
        <dbReference type="RefSeq" id="XP_036363008.1"/>
    </source>
</evidence>
<keyword evidence="4" id="KW-0472">Membrane</keyword>
<keyword evidence="3" id="KW-0408">Iron</keyword>
<evidence type="ECO:0000313" key="5">
    <source>
        <dbReference type="Proteomes" id="UP000515154"/>
    </source>
</evidence>
<keyword evidence="5" id="KW-1185">Reference proteome</keyword>
<dbReference type="GO" id="GO:0004497">
    <property type="term" value="F:monooxygenase activity"/>
    <property type="evidence" value="ECO:0007669"/>
    <property type="project" value="InterPro"/>
</dbReference>
<dbReference type="InterPro" id="IPR001128">
    <property type="entry name" value="Cyt_P450"/>
</dbReference>
<dbReference type="GO" id="GO:0016705">
    <property type="term" value="F:oxidoreductase activity, acting on paired donors, with incorporation or reduction of molecular oxygen"/>
    <property type="evidence" value="ECO:0007669"/>
    <property type="project" value="InterPro"/>
</dbReference>
<dbReference type="GO" id="GO:0020037">
    <property type="term" value="F:heme binding"/>
    <property type="evidence" value="ECO:0007669"/>
    <property type="project" value="InterPro"/>
</dbReference>
<dbReference type="RefSeq" id="XP_036363008.1">
    <property type="nucleotide sequence ID" value="XM_036507115.1"/>
</dbReference>
<name>A0A7E6F649_9MOLL</name>
<comment type="similarity">
    <text evidence="1">Belongs to the cytochrome P450 family.</text>
</comment>
<dbReference type="GO" id="GO:0005506">
    <property type="term" value="F:iron ion binding"/>
    <property type="evidence" value="ECO:0007669"/>
    <property type="project" value="InterPro"/>
</dbReference>
<dbReference type="InterPro" id="IPR036396">
    <property type="entry name" value="Cyt_P450_sf"/>
</dbReference>
<organism evidence="5 6">
    <name type="scientific">Octopus sinensis</name>
    <name type="common">East Asian common octopus</name>
    <dbReference type="NCBI Taxonomy" id="2607531"/>
    <lineage>
        <taxon>Eukaryota</taxon>
        <taxon>Metazoa</taxon>
        <taxon>Spiralia</taxon>
        <taxon>Lophotrochozoa</taxon>
        <taxon>Mollusca</taxon>
        <taxon>Cephalopoda</taxon>
        <taxon>Coleoidea</taxon>
        <taxon>Octopodiformes</taxon>
        <taxon>Octopoda</taxon>
        <taxon>Incirrata</taxon>
        <taxon>Octopodidae</taxon>
        <taxon>Octopus</taxon>
    </lineage>
</organism>
<proteinExistence type="inferred from homology"/>
<accession>A0A7E6F649</accession>
<keyword evidence="4" id="KW-1133">Transmembrane helix</keyword>
<reference evidence="6" key="1">
    <citation type="submission" date="2025-08" db="UniProtKB">
        <authorList>
            <consortium name="RefSeq"/>
        </authorList>
    </citation>
    <scope>IDENTIFICATION</scope>
</reference>
<dbReference type="SUPFAM" id="SSF48264">
    <property type="entry name" value="Cytochrome P450"/>
    <property type="match status" value="1"/>
</dbReference>
<evidence type="ECO:0000256" key="4">
    <source>
        <dbReference type="SAM" id="Phobius"/>
    </source>
</evidence>
<evidence type="ECO:0000256" key="1">
    <source>
        <dbReference type="ARBA" id="ARBA00010617"/>
    </source>
</evidence>
<dbReference type="Gene3D" id="1.10.630.10">
    <property type="entry name" value="Cytochrome P450"/>
    <property type="match status" value="1"/>
</dbReference>
<feature type="transmembrane region" description="Helical" evidence="4">
    <location>
        <begin position="12"/>
        <end position="31"/>
    </location>
</feature>
<dbReference type="Proteomes" id="UP000515154">
    <property type="component" value="Linkage group LG11"/>
</dbReference>
<dbReference type="InterPro" id="IPR050182">
    <property type="entry name" value="Cytochrome_P450_fam2"/>
</dbReference>
<keyword evidence="2" id="KW-0479">Metal-binding</keyword>
<dbReference type="Pfam" id="PF00067">
    <property type="entry name" value="p450"/>
    <property type="match status" value="1"/>
</dbReference>
<keyword evidence="4" id="KW-0812">Transmembrane</keyword>
<dbReference type="AlphaFoldDB" id="A0A7E6F649"/>
<evidence type="ECO:0000256" key="3">
    <source>
        <dbReference type="ARBA" id="ARBA00023004"/>
    </source>
</evidence>
<gene>
    <name evidence="6" type="primary">LOC115217247</name>
</gene>
<sequence length="269" mass="31500">MDISTFYFTENVNIQTLLFGLVILLIIQWFVARSNYNLPPGPIAFPIIGNLPQIISSTDLYLKIGDLRKQYGDIFRLKVGSDNFVFVCKTELILEGLVKKGEQLKGICNWVYIFDKVFQRKGVSFNSGKEWKDLRRFIMSTFRDLGIGKTNTEKKIYLETLTLGEFFESHNGKPFSLSNPMSYYSLIIIYSIIFGERIAFGEPEIMEILENFKFFFKHVSAVIPENFIPFLRFLRWNSPIENVIKKRQELRSYVKTKIIKHKKRLMLKT</sequence>